<reference evidence="2 3" key="1">
    <citation type="submission" date="2015-08" db="EMBL/GenBank/DDBJ databases">
        <title>Genome sequencing of Penicillium nordicum.</title>
        <authorList>
            <person name="Nguyen H.D."/>
            <person name="Seifert K.A."/>
        </authorList>
    </citation>
    <scope>NUCLEOTIDE SEQUENCE [LARGE SCALE GENOMIC DNA]</scope>
    <source>
        <strain evidence="2 3">DAOMC 185683</strain>
    </source>
</reference>
<comment type="caution">
    <text evidence="2">The sequence shown here is derived from an EMBL/GenBank/DDBJ whole genome shotgun (WGS) entry which is preliminary data.</text>
</comment>
<gene>
    <name evidence="2" type="ORF">ACN38_g8267</name>
</gene>
<proteinExistence type="predicted"/>
<organism evidence="2 3">
    <name type="scientific">Penicillium nordicum</name>
    <dbReference type="NCBI Taxonomy" id="229535"/>
    <lineage>
        <taxon>Eukaryota</taxon>
        <taxon>Fungi</taxon>
        <taxon>Dikarya</taxon>
        <taxon>Ascomycota</taxon>
        <taxon>Pezizomycotina</taxon>
        <taxon>Eurotiomycetes</taxon>
        <taxon>Eurotiomycetidae</taxon>
        <taxon>Eurotiales</taxon>
        <taxon>Aspergillaceae</taxon>
        <taxon>Penicillium</taxon>
    </lineage>
</organism>
<accession>A0A0M9WDM0</accession>
<keyword evidence="1" id="KW-1133">Transmembrane helix</keyword>
<evidence type="ECO:0000313" key="3">
    <source>
        <dbReference type="Proteomes" id="UP000037696"/>
    </source>
</evidence>
<feature type="transmembrane region" description="Helical" evidence="1">
    <location>
        <begin position="104"/>
        <end position="135"/>
    </location>
</feature>
<protein>
    <submittedName>
        <fullName evidence="2">Uncharacterized protein</fullName>
    </submittedName>
</protein>
<dbReference type="AlphaFoldDB" id="A0A0M9WDM0"/>
<keyword evidence="1" id="KW-0812">Transmembrane</keyword>
<sequence length="154" mass="17958">MMPKCVATCWRTLTRKTRLIWVWSCMDLNDVDVSGIDTRFATGPLSHGGYGEMMVERRRLEEEEKGRRRGKKVGGVLLYVHIPGDFLKWTTLQRTFFHSSMSHVIFPICILFLSFYFFFFLPLLLLFLLLFFILVPQGILSTLQDDQQEDLSSP</sequence>
<dbReference type="EMBL" id="LHQQ01000149">
    <property type="protein sequence ID" value="KOS40859.1"/>
    <property type="molecule type" value="Genomic_DNA"/>
</dbReference>
<keyword evidence="3" id="KW-1185">Reference proteome</keyword>
<dbReference type="Proteomes" id="UP000037696">
    <property type="component" value="Unassembled WGS sequence"/>
</dbReference>
<name>A0A0M9WDM0_9EURO</name>
<evidence type="ECO:0000313" key="2">
    <source>
        <dbReference type="EMBL" id="KOS40859.1"/>
    </source>
</evidence>
<keyword evidence="1" id="KW-0472">Membrane</keyword>
<evidence type="ECO:0000256" key="1">
    <source>
        <dbReference type="SAM" id="Phobius"/>
    </source>
</evidence>